<feature type="transmembrane region" description="Helical" evidence="1">
    <location>
        <begin position="57"/>
        <end position="74"/>
    </location>
</feature>
<dbReference type="RefSeq" id="WP_317492402.1">
    <property type="nucleotide sequence ID" value="NZ_CP136051.1"/>
</dbReference>
<keyword evidence="1" id="KW-0472">Membrane</keyword>
<accession>A0ABZ0IXL9</accession>
<keyword evidence="1" id="KW-0812">Transmembrane</keyword>
<evidence type="ECO:0000313" key="3">
    <source>
        <dbReference type="Proteomes" id="UP001302349"/>
    </source>
</evidence>
<sequence>MKLFDYVFYRWFKLYAKSDNDPHLSASLIVTAYQVLTIINIVTFGCVAGGLEVPGNQYAYLLIIVFFVLNYLRYERNFDVRILEAYWCNEPAHRRKIRGWILYSYLAVMFLAPWTYGLATY</sequence>
<evidence type="ECO:0000256" key="1">
    <source>
        <dbReference type="SAM" id="Phobius"/>
    </source>
</evidence>
<name>A0ABZ0IXL9_9BACT</name>
<dbReference type="EMBL" id="CP136051">
    <property type="protein sequence ID" value="WOK09797.1"/>
    <property type="molecule type" value="Genomic_DNA"/>
</dbReference>
<protein>
    <submittedName>
        <fullName evidence="2">Uncharacterized protein</fullName>
    </submittedName>
</protein>
<feature type="transmembrane region" description="Helical" evidence="1">
    <location>
        <begin position="26"/>
        <end position="51"/>
    </location>
</feature>
<gene>
    <name evidence="2" type="ORF">RT717_02415</name>
</gene>
<organism evidence="2 3">
    <name type="scientific">Imperialibacter roseus</name>
    <dbReference type="NCBI Taxonomy" id="1324217"/>
    <lineage>
        <taxon>Bacteria</taxon>
        <taxon>Pseudomonadati</taxon>
        <taxon>Bacteroidota</taxon>
        <taxon>Cytophagia</taxon>
        <taxon>Cytophagales</taxon>
        <taxon>Flammeovirgaceae</taxon>
        <taxon>Imperialibacter</taxon>
    </lineage>
</organism>
<feature type="transmembrane region" description="Helical" evidence="1">
    <location>
        <begin position="100"/>
        <end position="119"/>
    </location>
</feature>
<evidence type="ECO:0000313" key="2">
    <source>
        <dbReference type="EMBL" id="WOK09797.1"/>
    </source>
</evidence>
<proteinExistence type="predicted"/>
<keyword evidence="3" id="KW-1185">Reference proteome</keyword>
<keyword evidence="1" id="KW-1133">Transmembrane helix</keyword>
<dbReference type="Proteomes" id="UP001302349">
    <property type="component" value="Chromosome"/>
</dbReference>
<reference evidence="2 3" key="1">
    <citation type="journal article" date="2023" name="Microbiol. Resour. Announc.">
        <title>Complete Genome Sequence of Imperialibacter roseus strain P4T.</title>
        <authorList>
            <person name="Tizabi D.R."/>
            <person name="Bachvaroff T."/>
            <person name="Hill R.T."/>
        </authorList>
    </citation>
    <scope>NUCLEOTIDE SEQUENCE [LARGE SCALE GENOMIC DNA]</scope>
    <source>
        <strain evidence="2 3">P4T</strain>
    </source>
</reference>